<evidence type="ECO:0000313" key="2">
    <source>
        <dbReference type="EMBL" id="KHN33917.1"/>
    </source>
</evidence>
<name>A0A0B2RQ15_GLYSO</name>
<gene>
    <name evidence="3" type="ORF">D0Y65_046523</name>
    <name evidence="2" type="ORF">glysoja_031779</name>
</gene>
<dbReference type="EMBL" id="QZWG01000017">
    <property type="protein sequence ID" value="RZB57903.1"/>
    <property type="molecule type" value="Genomic_DNA"/>
</dbReference>
<organism evidence="2">
    <name type="scientific">Glycine soja</name>
    <name type="common">Wild soybean</name>
    <dbReference type="NCBI Taxonomy" id="3848"/>
    <lineage>
        <taxon>Eukaryota</taxon>
        <taxon>Viridiplantae</taxon>
        <taxon>Streptophyta</taxon>
        <taxon>Embryophyta</taxon>
        <taxon>Tracheophyta</taxon>
        <taxon>Spermatophyta</taxon>
        <taxon>Magnoliopsida</taxon>
        <taxon>eudicotyledons</taxon>
        <taxon>Gunneridae</taxon>
        <taxon>Pentapetalae</taxon>
        <taxon>rosids</taxon>
        <taxon>fabids</taxon>
        <taxon>Fabales</taxon>
        <taxon>Fabaceae</taxon>
        <taxon>Papilionoideae</taxon>
        <taxon>50 kb inversion clade</taxon>
        <taxon>NPAAA clade</taxon>
        <taxon>indigoferoid/millettioid clade</taxon>
        <taxon>Phaseoleae</taxon>
        <taxon>Glycine</taxon>
        <taxon>Glycine subgen. Soja</taxon>
    </lineage>
</organism>
<dbReference type="AlphaFoldDB" id="A0A0B2RQ15"/>
<proteinExistence type="predicted"/>
<dbReference type="Proteomes" id="UP000053555">
    <property type="component" value="Unassembled WGS sequence"/>
</dbReference>
<dbReference type="InterPro" id="IPR046758">
    <property type="entry name" value="Sey1/RHD3-like_3HB"/>
</dbReference>
<evidence type="ECO:0000259" key="1">
    <source>
        <dbReference type="Pfam" id="PF20428"/>
    </source>
</evidence>
<dbReference type="SMR" id="A0A0B2RQ15"/>
<feature type="domain" description="Sey1/RHD3-like three-helix bundle" evidence="1">
    <location>
        <begin position="1"/>
        <end position="89"/>
    </location>
</feature>
<evidence type="ECO:0000313" key="3">
    <source>
        <dbReference type="EMBL" id="RZB57903.1"/>
    </source>
</evidence>
<accession>A0A0B2RQ15</accession>
<dbReference type="PANTHER" id="PTHR45923">
    <property type="entry name" value="PROTEIN SEY1"/>
    <property type="match status" value="1"/>
</dbReference>
<sequence>MLGHIRSGTLDKVKEAFDKALKGGDGFSVVANNCIRSCMVQFYEACTDVVIEQTNWDTSKVREKLLRDIDGHVAIVRATKISELTSSYEVCL</sequence>
<dbReference type="InterPro" id="IPR008803">
    <property type="entry name" value="RHD3/Sey1"/>
</dbReference>
<protein>
    <submittedName>
        <fullName evidence="2 3">Protein ROOT HAIR DEFECTIVE 3-like 1</fullName>
    </submittedName>
</protein>
<dbReference type="GO" id="GO:0005783">
    <property type="term" value="C:endoplasmic reticulum"/>
    <property type="evidence" value="ECO:0007669"/>
    <property type="project" value="TreeGrafter"/>
</dbReference>
<reference evidence="2" key="1">
    <citation type="submission" date="2014-07" db="EMBL/GenBank/DDBJ databases">
        <title>Identification of a novel salt tolerance gene in wild soybean by whole-genome sequencing.</title>
        <authorList>
            <person name="Lam H.-M."/>
            <person name="Qi X."/>
            <person name="Li M.-W."/>
            <person name="Liu X."/>
            <person name="Xie M."/>
            <person name="Ni M."/>
            <person name="Xu X."/>
        </authorList>
    </citation>
    <scope>NUCLEOTIDE SEQUENCE [LARGE SCALE GENOMIC DNA]</scope>
    <source>
        <tissue evidence="2">Root</tissue>
    </source>
</reference>
<dbReference type="PANTHER" id="PTHR45923:SF2">
    <property type="entry name" value="PROTEIN SEY1"/>
    <property type="match status" value="1"/>
</dbReference>
<dbReference type="Proteomes" id="UP000289340">
    <property type="component" value="Chromosome 17"/>
</dbReference>
<dbReference type="EMBL" id="KN649412">
    <property type="protein sequence ID" value="KHN33917.1"/>
    <property type="molecule type" value="Genomic_DNA"/>
</dbReference>
<reference evidence="3 4" key="2">
    <citation type="submission" date="2018-09" db="EMBL/GenBank/DDBJ databases">
        <title>A high-quality reference genome of wild soybean provides a powerful tool to mine soybean genomes.</title>
        <authorList>
            <person name="Xie M."/>
            <person name="Chung C.Y.L."/>
            <person name="Li M.-W."/>
            <person name="Wong F.-L."/>
            <person name="Chan T.-F."/>
            <person name="Lam H.-M."/>
        </authorList>
    </citation>
    <scope>NUCLEOTIDE SEQUENCE [LARGE SCALE GENOMIC DNA]</scope>
    <source>
        <strain evidence="4">cv. W05</strain>
        <tissue evidence="3">Hypocotyl of etiolated seedlings</tissue>
    </source>
</reference>
<dbReference type="Pfam" id="PF20428">
    <property type="entry name" value="Sey1_3HB"/>
    <property type="match status" value="1"/>
</dbReference>
<evidence type="ECO:0000313" key="4">
    <source>
        <dbReference type="Proteomes" id="UP000289340"/>
    </source>
</evidence>
<keyword evidence="4" id="KW-1185">Reference proteome</keyword>
<dbReference type="GO" id="GO:0016320">
    <property type="term" value="P:endoplasmic reticulum membrane fusion"/>
    <property type="evidence" value="ECO:0007669"/>
    <property type="project" value="TreeGrafter"/>
</dbReference>
<dbReference type="GO" id="GO:0003924">
    <property type="term" value="F:GTPase activity"/>
    <property type="evidence" value="ECO:0007669"/>
    <property type="project" value="TreeGrafter"/>
</dbReference>